<protein>
    <recommendedName>
        <fullName evidence="3">Glycosyl transferase family 2</fullName>
    </recommendedName>
</protein>
<dbReference type="AlphaFoldDB" id="A0A1H1PKE2"/>
<evidence type="ECO:0000313" key="1">
    <source>
        <dbReference type="EMBL" id="SDS11698.1"/>
    </source>
</evidence>
<proteinExistence type="predicted"/>
<dbReference type="STRING" id="1250231.SAMN04488552_2150"/>
<keyword evidence="2" id="KW-1185">Reference proteome</keyword>
<evidence type="ECO:0000313" key="2">
    <source>
        <dbReference type="Proteomes" id="UP000198858"/>
    </source>
</evidence>
<organism evidence="1 2">
    <name type="scientific">Christiangramia echinicola</name>
    <dbReference type="NCBI Taxonomy" id="279359"/>
    <lineage>
        <taxon>Bacteria</taxon>
        <taxon>Pseudomonadati</taxon>
        <taxon>Bacteroidota</taxon>
        <taxon>Flavobacteriia</taxon>
        <taxon>Flavobacteriales</taxon>
        <taxon>Flavobacteriaceae</taxon>
        <taxon>Christiangramia</taxon>
    </lineage>
</organism>
<dbReference type="EMBL" id="LT629745">
    <property type="protein sequence ID" value="SDS11698.1"/>
    <property type="molecule type" value="Genomic_DNA"/>
</dbReference>
<dbReference type="RefSeq" id="WP_089662528.1">
    <property type="nucleotide sequence ID" value="NZ_LT629745.1"/>
</dbReference>
<reference evidence="1 2" key="1">
    <citation type="submission" date="2016-10" db="EMBL/GenBank/DDBJ databases">
        <authorList>
            <person name="Varghese N."/>
            <person name="Submissions S."/>
        </authorList>
    </citation>
    <scope>NUCLEOTIDE SEQUENCE [LARGE SCALE GENOMIC DNA]</scope>
    <source>
        <strain evidence="1 2">Mar_2010_102</strain>
    </source>
</reference>
<name>A0A1H1PKE2_9FLAO</name>
<evidence type="ECO:0008006" key="3">
    <source>
        <dbReference type="Google" id="ProtNLM"/>
    </source>
</evidence>
<gene>
    <name evidence="1" type="ORF">SAMN04488552_2150</name>
</gene>
<accession>A0A1H1PKE2</accession>
<sequence length="287" mass="34731">MKKIQVGFLMSYDYELLKKSIPPVYEEADSIFIALDKDQKTWTGTRFEIDPDFFSWLESFDTSKKIIIYKDCFYDPNLDPMENEVRERTMLGIKMGVGNWLIQIDSDEYFVNFKEFVKDLRSKDVYLEHPEKNQVQIAGFYINLYKYVEDGILYVDESRNQKFATNFPSYRTGRNTRKRVIYTKNLVLHECLSRTEEEIRTKFENWGHAHQVKYNDFIDKWSKVNKDNYSEHQDFFYLEPEKWKRLDYVRGHSISEISKNLNYSSLMPSDLFIWKKNFGQWFKFLMR</sequence>
<dbReference type="Proteomes" id="UP000198858">
    <property type="component" value="Chromosome I"/>
</dbReference>